<keyword evidence="5" id="KW-0325">Glycoprotein</keyword>
<evidence type="ECO:0000256" key="7">
    <source>
        <dbReference type="RuleBase" id="RU361185"/>
    </source>
</evidence>
<dbReference type="GO" id="GO:0090599">
    <property type="term" value="F:alpha-glucosidase activity"/>
    <property type="evidence" value="ECO:0007669"/>
    <property type="project" value="TreeGrafter"/>
</dbReference>
<dbReference type="Gene3D" id="3.20.20.80">
    <property type="entry name" value="Glycosidases"/>
    <property type="match status" value="1"/>
</dbReference>
<protein>
    <submittedName>
        <fullName evidence="10">8798_t:CDS:1</fullName>
    </submittedName>
</protein>
<evidence type="ECO:0000256" key="5">
    <source>
        <dbReference type="ARBA" id="ARBA00023180"/>
    </source>
</evidence>
<evidence type="ECO:0000256" key="2">
    <source>
        <dbReference type="ARBA" id="ARBA00007806"/>
    </source>
</evidence>
<keyword evidence="11" id="KW-1185">Reference proteome</keyword>
<comment type="similarity">
    <text evidence="2 7">Belongs to the glycosyl hydrolase 31 family.</text>
</comment>
<comment type="caution">
    <text evidence="10">The sequence shown here is derived from an EMBL/GenBank/DDBJ whole genome shotgun (WGS) entry which is preliminary data.</text>
</comment>
<dbReference type="InterPro" id="IPR017853">
    <property type="entry name" value="GH"/>
</dbReference>
<feature type="non-terminal residue" evidence="10">
    <location>
        <position position="1"/>
    </location>
</feature>
<evidence type="ECO:0000259" key="9">
    <source>
        <dbReference type="Pfam" id="PF17137"/>
    </source>
</evidence>
<dbReference type="AlphaFoldDB" id="A0A9N9NQ86"/>
<dbReference type="PANTHER" id="PTHR22762">
    <property type="entry name" value="ALPHA-GLUCOSIDASE"/>
    <property type="match status" value="1"/>
</dbReference>
<dbReference type="OrthoDB" id="2387889at2759"/>
<evidence type="ECO:0000256" key="3">
    <source>
        <dbReference type="ARBA" id="ARBA00022729"/>
    </source>
</evidence>
<sequence length="345" mass="39455">ATAQGLRNRTESPRRPFVLSRSFFAGSQRYGAIWTGDNGSSWDYLAISTPMLLTLGISGLPFSGVDVGGFSGDPQPELFVRWCQAGAFEPFFRGHSDNYTKRREPWVFGEPYTGYVRDIIKERYSLLPLWYTLFYEAICPDDEQVYEMDDQFFVGNSLLVKPIVKEGQTSTEVYFSGNEIYYDYFTFGKVHGPIKVQIDAPLNKIPVFLRGGSIIPKRQTIRRSSSAMHLDPFTLVIALNENREAIGSLYLDDGETYDYEKGYFVYRQFRFSAEKLASTSLSLFDNDKNIYEQSINSVYVEQIIVLGFDLKPSRIIAHYSNATSDFELQFEWKDFDALIIKGSNL</sequence>
<proteinExistence type="inferred from homology"/>
<comment type="pathway">
    <text evidence="1">Glycan metabolism.</text>
</comment>
<dbReference type="GO" id="GO:0005975">
    <property type="term" value="P:carbohydrate metabolic process"/>
    <property type="evidence" value="ECO:0007669"/>
    <property type="project" value="InterPro"/>
</dbReference>
<gene>
    <name evidence="10" type="ORF">RFULGI_LOCUS13410</name>
</gene>
<dbReference type="Gene3D" id="2.60.40.1180">
    <property type="entry name" value="Golgi alpha-mannosidase II"/>
    <property type="match status" value="2"/>
</dbReference>
<dbReference type="InterPro" id="IPR013780">
    <property type="entry name" value="Glyco_hydro_b"/>
</dbReference>
<feature type="domain" description="Glycoside hydrolase family 31 TIM barrel" evidence="8">
    <location>
        <begin position="1"/>
        <end position="133"/>
    </location>
</feature>
<evidence type="ECO:0000256" key="4">
    <source>
        <dbReference type="ARBA" id="ARBA00022801"/>
    </source>
</evidence>
<feature type="non-terminal residue" evidence="10">
    <location>
        <position position="345"/>
    </location>
</feature>
<dbReference type="SUPFAM" id="SSF51445">
    <property type="entry name" value="(Trans)glycosidases"/>
    <property type="match status" value="1"/>
</dbReference>
<evidence type="ECO:0000313" key="10">
    <source>
        <dbReference type="EMBL" id="CAG8748304.1"/>
    </source>
</evidence>
<evidence type="ECO:0000313" key="11">
    <source>
        <dbReference type="Proteomes" id="UP000789396"/>
    </source>
</evidence>
<dbReference type="GO" id="GO:0006491">
    <property type="term" value="P:N-glycan processing"/>
    <property type="evidence" value="ECO:0007669"/>
    <property type="project" value="TreeGrafter"/>
</dbReference>
<evidence type="ECO:0000259" key="8">
    <source>
        <dbReference type="Pfam" id="PF01055"/>
    </source>
</evidence>
<reference evidence="10" key="1">
    <citation type="submission" date="2021-06" db="EMBL/GenBank/DDBJ databases">
        <authorList>
            <person name="Kallberg Y."/>
            <person name="Tangrot J."/>
            <person name="Rosling A."/>
        </authorList>
    </citation>
    <scope>NUCLEOTIDE SEQUENCE</scope>
    <source>
        <strain evidence="10">IN212</strain>
    </source>
</reference>
<organism evidence="10 11">
    <name type="scientific">Racocetra fulgida</name>
    <dbReference type="NCBI Taxonomy" id="60492"/>
    <lineage>
        <taxon>Eukaryota</taxon>
        <taxon>Fungi</taxon>
        <taxon>Fungi incertae sedis</taxon>
        <taxon>Mucoromycota</taxon>
        <taxon>Glomeromycotina</taxon>
        <taxon>Glomeromycetes</taxon>
        <taxon>Diversisporales</taxon>
        <taxon>Gigasporaceae</taxon>
        <taxon>Racocetra</taxon>
    </lineage>
</organism>
<dbReference type="GO" id="GO:0017177">
    <property type="term" value="C:glucosidase II complex"/>
    <property type="evidence" value="ECO:0007669"/>
    <property type="project" value="TreeGrafter"/>
</dbReference>
<keyword evidence="6 7" id="KW-0326">Glycosidase</keyword>
<keyword evidence="3" id="KW-0732">Signal</keyword>
<feature type="domain" description="DUF5110" evidence="9">
    <location>
        <begin position="235"/>
        <end position="275"/>
    </location>
</feature>
<dbReference type="Proteomes" id="UP000789396">
    <property type="component" value="Unassembled WGS sequence"/>
</dbReference>
<dbReference type="Pfam" id="PF01055">
    <property type="entry name" value="Glyco_hydro_31_2nd"/>
    <property type="match status" value="1"/>
</dbReference>
<dbReference type="InterPro" id="IPR000322">
    <property type="entry name" value="Glyco_hydro_31_TIM"/>
</dbReference>
<evidence type="ECO:0000256" key="1">
    <source>
        <dbReference type="ARBA" id="ARBA00004881"/>
    </source>
</evidence>
<name>A0A9N9NQ86_9GLOM</name>
<dbReference type="SUPFAM" id="SSF51011">
    <property type="entry name" value="Glycosyl hydrolase domain"/>
    <property type="match status" value="1"/>
</dbReference>
<keyword evidence="4 7" id="KW-0378">Hydrolase</keyword>
<dbReference type="Pfam" id="PF17137">
    <property type="entry name" value="DUF5110"/>
    <property type="match status" value="1"/>
</dbReference>
<dbReference type="InterPro" id="IPR033403">
    <property type="entry name" value="DUF5110"/>
</dbReference>
<dbReference type="PANTHER" id="PTHR22762:SF54">
    <property type="entry name" value="BCDNA.GH04962"/>
    <property type="match status" value="1"/>
</dbReference>
<dbReference type="EMBL" id="CAJVPZ010035103">
    <property type="protein sequence ID" value="CAG8748304.1"/>
    <property type="molecule type" value="Genomic_DNA"/>
</dbReference>
<evidence type="ECO:0000256" key="6">
    <source>
        <dbReference type="ARBA" id="ARBA00023295"/>
    </source>
</evidence>
<accession>A0A9N9NQ86</accession>